<dbReference type="STRING" id="188906.SAMN04488526_0134"/>
<dbReference type="AlphaFoldDB" id="A0A1H7FJP1"/>
<gene>
    <name evidence="8" type="ORF">SAMN04488526_0134</name>
</gene>
<evidence type="ECO:0000256" key="4">
    <source>
        <dbReference type="ARBA" id="ARBA00022692"/>
    </source>
</evidence>
<protein>
    <submittedName>
        <fullName evidence="8">Multisubunit sodium/proton antiporter, MrpE subunit</fullName>
    </submittedName>
</protein>
<dbReference type="PANTHER" id="PTHR34584:SF1">
    <property type="entry name" value="NA(+)_H(+) ANTIPORTER SUBUNIT E1"/>
    <property type="match status" value="1"/>
</dbReference>
<evidence type="ECO:0000256" key="2">
    <source>
        <dbReference type="ARBA" id="ARBA00006228"/>
    </source>
</evidence>
<keyword evidence="4 7" id="KW-0812">Transmembrane</keyword>
<dbReference type="Pfam" id="PF01899">
    <property type="entry name" value="MNHE"/>
    <property type="match status" value="1"/>
</dbReference>
<proteinExistence type="inferred from homology"/>
<comment type="similarity">
    <text evidence="2">Belongs to the CPA3 antiporters (TC 2.A.63) subunit E family.</text>
</comment>
<evidence type="ECO:0000256" key="1">
    <source>
        <dbReference type="ARBA" id="ARBA00004651"/>
    </source>
</evidence>
<reference evidence="8 9" key="1">
    <citation type="submission" date="2016-10" db="EMBL/GenBank/DDBJ databases">
        <authorList>
            <person name="de Groot N.N."/>
        </authorList>
    </citation>
    <scope>NUCLEOTIDE SEQUENCE [LARGE SCALE GENOMIC DNA]</scope>
    <source>
        <strain evidence="8 9">DSM 14858</strain>
    </source>
</reference>
<accession>A0A1H7FJP1</accession>
<keyword evidence="9" id="KW-1185">Reference proteome</keyword>
<dbReference type="RefSeq" id="WP_092758817.1">
    <property type="nucleotide sequence ID" value="NZ_FNZQ01000001.1"/>
</dbReference>
<evidence type="ECO:0000256" key="6">
    <source>
        <dbReference type="ARBA" id="ARBA00023136"/>
    </source>
</evidence>
<sequence>MSVFLLNLLLAIAWAALTGQFTLPGLALGFAVGFGALWVIQPLFGTTGNYFAKVYRWVKLLVLFHYELIVSSISVAWDVLTPRHRARPGIICVPLKARGEAEVLLVTNLISLTPGTLSLDVTEDCNTLVVHAMFADDPAKIAAQIENGMERWVREALE</sequence>
<dbReference type="GO" id="GO:0005886">
    <property type="term" value="C:plasma membrane"/>
    <property type="evidence" value="ECO:0007669"/>
    <property type="project" value="UniProtKB-SubCell"/>
</dbReference>
<evidence type="ECO:0000313" key="8">
    <source>
        <dbReference type="EMBL" id="SEK26178.1"/>
    </source>
</evidence>
<dbReference type="EMBL" id="FNZQ01000001">
    <property type="protein sequence ID" value="SEK26178.1"/>
    <property type="molecule type" value="Genomic_DNA"/>
</dbReference>
<evidence type="ECO:0000256" key="3">
    <source>
        <dbReference type="ARBA" id="ARBA00022475"/>
    </source>
</evidence>
<dbReference type="PANTHER" id="PTHR34584">
    <property type="entry name" value="NA(+)/H(+) ANTIPORTER SUBUNIT E1"/>
    <property type="match status" value="1"/>
</dbReference>
<evidence type="ECO:0000313" key="9">
    <source>
        <dbReference type="Proteomes" id="UP000199283"/>
    </source>
</evidence>
<feature type="transmembrane region" description="Helical" evidence="7">
    <location>
        <begin position="57"/>
        <end position="77"/>
    </location>
</feature>
<dbReference type="Proteomes" id="UP000199283">
    <property type="component" value="Unassembled WGS sequence"/>
</dbReference>
<evidence type="ECO:0000256" key="5">
    <source>
        <dbReference type="ARBA" id="ARBA00022989"/>
    </source>
</evidence>
<dbReference type="PIRSF" id="PIRSF019239">
    <property type="entry name" value="MrpE"/>
    <property type="match status" value="1"/>
</dbReference>
<dbReference type="OrthoDB" id="9807187at2"/>
<dbReference type="InterPro" id="IPR002758">
    <property type="entry name" value="Cation_antiport_E"/>
</dbReference>
<keyword evidence="5 7" id="KW-1133">Transmembrane helix</keyword>
<keyword evidence="3" id="KW-1003">Cell membrane</keyword>
<name>A0A1H7FJP1_9RHOB</name>
<keyword evidence="6 7" id="KW-0472">Membrane</keyword>
<comment type="subcellular location">
    <subcellularLocation>
        <location evidence="1">Cell membrane</location>
        <topology evidence="1">Multi-pass membrane protein</topology>
    </subcellularLocation>
</comment>
<organism evidence="8 9">
    <name type="scientific">Jannaschia helgolandensis</name>
    <dbReference type="NCBI Taxonomy" id="188906"/>
    <lineage>
        <taxon>Bacteria</taxon>
        <taxon>Pseudomonadati</taxon>
        <taxon>Pseudomonadota</taxon>
        <taxon>Alphaproteobacteria</taxon>
        <taxon>Rhodobacterales</taxon>
        <taxon>Roseobacteraceae</taxon>
        <taxon>Jannaschia</taxon>
    </lineage>
</organism>
<feature type="transmembrane region" description="Helical" evidence="7">
    <location>
        <begin position="25"/>
        <end position="45"/>
    </location>
</feature>
<dbReference type="GO" id="GO:0008324">
    <property type="term" value="F:monoatomic cation transmembrane transporter activity"/>
    <property type="evidence" value="ECO:0007669"/>
    <property type="project" value="InterPro"/>
</dbReference>
<evidence type="ECO:0000256" key="7">
    <source>
        <dbReference type="SAM" id="Phobius"/>
    </source>
</evidence>